<protein>
    <submittedName>
        <fullName evidence="1">Uncharacterized protein</fullName>
    </submittedName>
</protein>
<dbReference type="OrthoDB" id="4743193at2759"/>
<dbReference type="AlphaFoldDB" id="A0A4S4MC58"/>
<keyword evidence="2" id="KW-1185">Reference proteome</keyword>
<comment type="caution">
    <text evidence="1">The sequence shown here is derived from an EMBL/GenBank/DDBJ whole genome shotgun (WGS) entry which is preliminary data.</text>
</comment>
<name>A0A4S4MC58_9APHY</name>
<evidence type="ECO:0000313" key="2">
    <source>
        <dbReference type="Proteomes" id="UP000308730"/>
    </source>
</evidence>
<sequence length="390" mass="43907">MRRVDALAVLQALGQNSVGEFIIYLISDPALKDHSTLFSLVQQWPELLQYALDSPTLYNSTRTFVSDAFTATLTLEVAQLASRNSGWHFSARNASAEQINAFSIEDMANKMETEAPTVWTLFGQLLASDPVLADRRKQYLDVGLPLATHVQGEPTEERDEEAEYWTEEILGDPVEREEDGDGPRRKKCRRRARERLTSLQRIRRVVIMSIFMVSTNQKCNPLACMLGIFCHSTSAPELVVEVLAHAGLSISLTATHTMINSLSEKALKYIRELAKTKVAAFAYDNFDMDFKSFSPTVEKPGTTLQHATSALIFPLEHGVTPSDLKFVDEIWSTDPMNLAIPSTQWRTPRNWTDCLPPAIDTDDPDQPSLSTRLMAWHFRLDLWPGIFAML</sequence>
<accession>A0A4S4MC58</accession>
<organism evidence="1 2">
    <name type="scientific">Antrodiella citrinella</name>
    <dbReference type="NCBI Taxonomy" id="2447956"/>
    <lineage>
        <taxon>Eukaryota</taxon>
        <taxon>Fungi</taxon>
        <taxon>Dikarya</taxon>
        <taxon>Basidiomycota</taxon>
        <taxon>Agaricomycotina</taxon>
        <taxon>Agaricomycetes</taxon>
        <taxon>Polyporales</taxon>
        <taxon>Steccherinaceae</taxon>
        <taxon>Antrodiella</taxon>
    </lineage>
</organism>
<proteinExistence type="predicted"/>
<dbReference type="Proteomes" id="UP000308730">
    <property type="component" value="Unassembled WGS sequence"/>
</dbReference>
<dbReference type="EMBL" id="SGPM01000400">
    <property type="protein sequence ID" value="THH23062.1"/>
    <property type="molecule type" value="Genomic_DNA"/>
</dbReference>
<reference evidence="1 2" key="1">
    <citation type="submission" date="2019-02" db="EMBL/GenBank/DDBJ databases">
        <title>Genome sequencing of the rare red list fungi Antrodiella citrinella (Flaviporus citrinellus).</title>
        <authorList>
            <person name="Buettner E."/>
            <person name="Kellner H."/>
        </authorList>
    </citation>
    <scope>NUCLEOTIDE SEQUENCE [LARGE SCALE GENOMIC DNA]</scope>
    <source>
        <strain evidence="1 2">DSM 108506</strain>
    </source>
</reference>
<gene>
    <name evidence="1" type="ORF">EUX98_g8114</name>
</gene>
<evidence type="ECO:0000313" key="1">
    <source>
        <dbReference type="EMBL" id="THH23062.1"/>
    </source>
</evidence>